<dbReference type="PANTHER" id="PTHR45228">
    <property type="entry name" value="CYCLIC DI-GMP PHOSPHODIESTERASE TM_0186-RELATED"/>
    <property type="match status" value="1"/>
</dbReference>
<dbReference type="SMART" id="SM00448">
    <property type="entry name" value="REC"/>
    <property type="match status" value="1"/>
</dbReference>
<dbReference type="Pfam" id="PF13487">
    <property type="entry name" value="HD_5"/>
    <property type="match status" value="1"/>
</dbReference>
<proteinExistence type="predicted"/>
<dbReference type="SMART" id="SM00471">
    <property type="entry name" value="HDc"/>
    <property type="match status" value="1"/>
</dbReference>
<feature type="region of interest" description="Disordered" evidence="2">
    <location>
        <begin position="121"/>
        <end position="140"/>
    </location>
</feature>
<evidence type="ECO:0000259" key="4">
    <source>
        <dbReference type="PROSITE" id="PS50112"/>
    </source>
</evidence>
<dbReference type="InterPro" id="IPR001789">
    <property type="entry name" value="Sig_transdc_resp-reg_receiver"/>
</dbReference>
<dbReference type="AlphaFoldDB" id="Q0EWI2"/>
<dbReference type="InterPro" id="IPR037522">
    <property type="entry name" value="HD_GYP_dom"/>
</dbReference>
<organism evidence="6 7">
    <name type="scientific">Mariprofundus ferrooxydans PV-1</name>
    <dbReference type="NCBI Taxonomy" id="314345"/>
    <lineage>
        <taxon>Bacteria</taxon>
        <taxon>Pseudomonadati</taxon>
        <taxon>Pseudomonadota</taxon>
        <taxon>Candidatius Mariprofundia</taxon>
        <taxon>Mariprofundales</taxon>
        <taxon>Mariprofundaceae</taxon>
        <taxon>Mariprofundus</taxon>
    </lineage>
</organism>
<dbReference type="Pfam" id="PF00072">
    <property type="entry name" value="Response_reg"/>
    <property type="match status" value="1"/>
</dbReference>
<evidence type="ECO:0000256" key="1">
    <source>
        <dbReference type="PROSITE-ProRule" id="PRU00169"/>
    </source>
</evidence>
<dbReference type="PROSITE" id="PS51832">
    <property type="entry name" value="HD_GYP"/>
    <property type="match status" value="1"/>
</dbReference>
<dbReference type="Proteomes" id="UP000005297">
    <property type="component" value="Unassembled WGS sequence"/>
</dbReference>
<evidence type="ECO:0000256" key="2">
    <source>
        <dbReference type="SAM" id="MobiDB-lite"/>
    </source>
</evidence>
<dbReference type="CDD" id="cd00156">
    <property type="entry name" value="REC"/>
    <property type="match status" value="1"/>
</dbReference>
<dbReference type="SUPFAM" id="SSF109604">
    <property type="entry name" value="HD-domain/PDEase-like"/>
    <property type="match status" value="1"/>
</dbReference>
<dbReference type="NCBIfam" id="TIGR00229">
    <property type="entry name" value="sensory_box"/>
    <property type="match status" value="1"/>
</dbReference>
<name>Q0EWI2_9PROT</name>
<dbReference type="PROSITE" id="PS50112">
    <property type="entry name" value="PAS"/>
    <property type="match status" value="1"/>
</dbReference>
<dbReference type="SUPFAM" id="SSF52172">
    <property type="entry name" value="CheY-like"/>
    <property type="match status" value="1"/>
</dbReference>
<feature type="domain" description="PAS" evidence="4">
    <location>
        <begin position="174"/>
        <end position="224"/>
    </location>
</feature>
<comment type="caution">
    <text evidence="6">The sequence shown here is derived from an EMBL/GenBank/DDBJ whole genome shotgun (WGS) entry which is preliminary data.</text>
</comment>
<dbReference type="Gene3D" id="3.40.50.2300">
    <property type="match status" value="1"/>
</dbReference>
<reference evidence="6 7" key="1">
    <citation type="submission" date="2006-09" db="EMBL/GenBank/DDBJ databases">
        <authorList>
            <person name="Emerson D."/>
            <person name="Ferriera S."/>
            <person name="Johnson J."/>
            <person name="Kravitz S."/>
            <person name="Halpern A."/>
            <person name="Remington K."/>
            <person name="Beeson K."/>
            <person name="Tran B."/>
            <person name="Rogers Y.-H."/>
            <person name="Friedman R."/>
            <person name="Venter J.C."/>
        </authorList>
    </citation>
    <scope>NUCLEOTIDE SEQUENCE [LARGE SCALE GENOMIC DNA]</scope>
    <source>
        <strain evidence="6 7">PV-1</strain>
    </source>
</reference>
<dbReference type="InterPro" id="IPR006675">
    <property type="entry name" value="HDIG_dom"/>
</dbReference>
<dbReference type="RefSeq" id="WP_009850192.1">
    <property type="nucleotide sequence ID" value="NZ_DS022294.1"/>
</dbReference>
<dbReference type="SMART" id="SM00091">
    <property type="entry name" value="PAS"/>
    <property type="match status" value="1"/>
</dbReference>
<dbReference type="PROSITE" id="PS50110">
    <property type="entry name" value="RESPONSE_REGULATORY"/>
    <property type="match status" value="1"/>
</dbReference>
<evidence type="ECO:0000259" key="5">
    <source>
        <dbReference type="PROSITE" id="PS51832"/>
    </source>
</evidence>
<dbReference type="InterPro" id="IPR035965">
    <property type="entry name" value="PAS-like_dom_sf"/>
</dbReference>
<dbReference type="InParanoid" id="Q0EWI2"/>
<evidence type="ECO:0000313" key="7">
    <source>
        <dbReference type="Proteomes" id="UP000005297"/>
    </source>
</evidence>
<dbReference type="eggNOG" id="COG2206">
    <property type="taxonomic scope" value="Bacteria"/>
</dbReference>
<feature type="modified residue" description="4-aspartylphosphate" evidence="1">
    <location>
        <position position="52"/>
    </location>
</feature>
<dbReference type="EMBL" id="AATS01000020">
    <property type="protein sequence ID" value="EAU53597.1"/>
    <property type="molecule type" value="Genomic_DNA"/>
</dbReference>
<evidence type="ECO:0000259" key="3">
    <source>
        <dbReference type="PROSITE" id="PS50110"/>
    </source>
</evidence>
<sequence>MSRILLVDDNSEWLSMLKEIFLSEGYEVDAEKSGQKALEAAKQHTPDLIFTDLLMPEMDGFTLCQKLKALPGLKDVPVIFCSGYFDEKDQKKLEDALGVSEFIRKPARVDEILERVKSMLGATQAQQSSPHPPDKNEPQPKLQEIYNTTMLAKLSGMVDMLHEERQTYKDLLLRFHSLTDSASDAILIVDADGNICYWNKTAESCFQYTPDEVLEKPASIILPEPLHMGDKNTFLSFLKSGSVKRVGDQIEFIARRKDSSQFPAELSLSSWQEKGETYQSLIIRDVTERKLAYKEIETFTLKLMQSLEGTIAAVARMVEARDPYTAGHQQRVAKLAVAIATEMGLSTEQVRGIELGAEIHDIGKIQLPAEILSKPGRLSELEYTLIQGHAQIGYDILKDIEFPWPVADIAHQHHERLDGSGYPQGLKGDAICLEAAIVAVADVVEAMSSHRPYRPGLGVDAALKEIESKRGLLYHPATVDACIKLFRENGYELEAV</sequence>
<gene>
    <name evidence="6" type="ORF">SPV1_13397</name>
</gene>
<dbReference type="CDD" id="cd00130">
    <property type="entry name" value="PAS"/>
    <property type="match status" value="1"/>
</dbReference>
<feature type="domain" description="HD-GYP" evidence="5">
    <location>
        <begin position="303"/>
        <end position="496"/>
    </location>
</feature>
<dbReference type="CDD" id="cd00077">
    <property type="entry name" value="HDc"/>
    <property type="match status" value="1"/>
</dbReference>
<dbReference type="Gene3D" id="3.30.450.20">
    <property type="entry name" value="PAS domain"/>
    <property type="match status" value="1"/>
</dbReference>
<dbReference type="OrthoDB" id="5288086at2"/>
<dbReference type="NCBIfam" id="TIGR00277">
    <property type="entry name" value="HDIG"/>
    <property type="match status" value="1"/>
</dbReference>
<dbReference type="InterPro" id="IPR003607">
    <property type="entry name" value="HD/PDEase_dom"/>
</dbReference>
<dbReference type="SUPFAM" id="SSF55785">
    <property type="entry name" value="PYP-like sensor domain (PAS domain)"/>
    <property type="match status" value="1"/>
</dbReference>
<evidence type="ECO:0000313" key="6">
    <source>
        <dbReference type="EMBL" id="EAU53597.1"/>
    </source>
</evidence>
<dbReference type="Gene3D" id="1.10.3210.10">
    <property type="entry name" value="Hypothetical protein af1432"/>
    <property type="match status" value="1"/>
</dbReference>
<feature type="domain" description="Response regulatory" evidence="3">
    <location>
        <begin position="3"/>
        <end position="120"/>
    </location>
</feature>
<keyword evidence="1" id="KW-0597">Phosphoprotein</keyword>
<protein>
    <submittedName>
        <fullName evidence="6">Sensory box protein</fullName>
    </submittedName>
</protein>
<dbReference type="GO" id="GO:0000160">
    <property type="term" value="P:phosphorelay signal transduction system"/>
    <property type="evidence" value="ECO:0007669"/>
    <property type="project" value="InterPro"/>
</dbReference>
<dbReference type="InterPro" id="IPR000014">
    <property type="entry name" value="PAS"/>
</dbReference>
<dbReference type="eggNOG" id="COG3437">
    <property type="taxonomic scope" value="Bacteria"/>
</dbReference>
<keyword evidence="7" id="KW-1185">Reference proteome</keyword>
<dbReference type="Pfam" id="PF13426">
    <property type="entry name" value="PAS_9"/>
    <property type="match status" value="1"/>
</dbReference>
<dbReference type="GO" id="GO:0008081">
    <property type="term" value="F:phosphoric diester hydrolase activity"/>
    <property type="evidence" value="ECO:0007669"/>
    <property type="project" value="UniProtKB-ARBA"/>
</dbReference>
<dbReference type="HOGENOM" id="CLU_000445_92_10_0"/>
<accession>Q0EWI2</accession>
<dbReference type="STRING" id="314344.AL013_09615"/>
<dbReference type="InterPro" id="IPR052020">
    <property type="entry name" value="Cyclic_di-GMP/3'3'-cGAMP_PDE"/>
</dbReference>
<dbReference type="InterPro" id="IPR011006">
    <property type="entry name" value="CheY-like_superfamily"/>
</dbReference>